<dbReference type="InterPro" id="IPR009073">
    <property type="entry name" value="HscB_oligo_C"/>
</dbReference>
<dbReference type="CDD" id="cd06257">
    <property type="entry name" value="DnaJ"/>
    <property type="match status" value="1"/>
</dbReference>
<evidence type="ECO:0000259" key="3">
    <source>
        <dbReference type="PROSITE" id="PS50076"/>
    </source>
</evidence>
<name>M1KK60_ENCCN</name>
<proteinExistence type="inferred from homology"/>
<dbReference type="InterPro" id="IPR001623">
    <property type="entry name" value="DnaJ_domain"/>
</dbReference>
<dbReference type="Pfam" id="PF07743">
    <property type="entry name" value="HSCB_C"/>
    <property type="match status" value="1"/>
</dbReference>
<dbReference type="VEuPathDB" id="MicrosporidiaDB:AEWD_020660"/>
<feature type="domain" description="J" evidence="3">
    <location>
        <begin position="6"/>
        <end position="73"/>
    </location>
</feature>
<organism evidence="4">
    <name type="scientific">Encephalitozoon cuniculi</name>
    <name type="common">Microsporidian parasite</name>
    <dbReference type="NCBI Taxonomy" id="6035"/>
    <lineage>
        <taxon>Eukaryota</taxon>
        <taxon>Fungi</taxon>
        <taxon>Fungi incertae sedis</taxon>
        <taxon>Microsporidia</taxon>
        <taxon>Unikaryonidae</taxon>
        <taxon>Encephalitozoon</taxon>
    </lineage>
</organism>
<evidence type="ECO:0000256" key="1">
    <source>
        <dbReference type="ARBA" id="ARBA00010476"/>
    </source>
</evidence>
<evidence type="ECO:0000256" key="2">
    <source>
        <dbReference type="ARBA" id="ARBA00023186"/>
    </source>
</evidence>
<dbReference type="SMART" id="SM00271">
    <property type="entry name" value="DnaJ"/>
    <property type="match status" value="1"/>
</dbReference>
<dbReference type="SUPFAM" id="SSF47144">
    <property type="entry name" value="HSC20 (HSCB), C-terminal oligomerisation domain"/>
    <property type="match status" value="1"/>
</dbReference>
<gene>
    <name evidence="4" type="ORF">ECU02_0690</name>
</gene>
<dbReference type="OMA" id="LARWRYY"/>
<keyword evidence="2" id="KW-0143">Chaperone</keyword>
<dbReference type="PANTHER" id="PTHR14021">
    <property type="entry name" value="IRON-SULFUR CLUSTER CO-CHAPERONE PROTEIN HSCB"/>
    <property type="match status" value="1"/>
</dbReference>
<dbReference type="Pfam" id="PF00226">
    <property type="entry name" value="DnaJ"/>
    <property type="match status" value="1"/>
</dbReference>
<dbReference type="PROSITE" id="PS50076">
    <property type="entry name" value="DNAJ_2"/>
    <property type="match status" value="1"/>
</dbReference>
<comment type="similarity">
    <text evidence="1">Belongs to the HscB family.</text>
</comment>
<dbReference type="VEuPathDB" id="MicrosporidiaDB:AEWQ_020630"/>
<dbReference type="EMBL" id="KC513608">
    <property type="protein sequence ID" value="AGE95621.1"/>
    <property type="molecule type" value="Genomic_DNA"/>
</dbReference>
<dbReference type="GO" id="GO:0005739">
    <property type="term" value="C:mitochondrion"/>
    <property type="evidence" value="ECO:0007669"/>
    <property type="project" value="TreeGrafter"/>
</dbReference>
<evidence type="ECO:0000313" key="4">
    <source>
        <dbReference type="EMBL" id="AGE95621.1"/>
    </source>
</evidence>
<reference evidence="4" key="1">
    <citation type="journal article" date="2013" name="Eukaryot. Cell">
        <title>Extremely Reduced Levels of Heterozygosity in the Vertebrate Pathogen Encephalitozoon cuniculi.</title>
        <authorList>
            <person name="Selman M."/>
            <person name="Sak B."/>
            <person name="Kvac M."/>
            <person name="Farinelli L."/>
            <person name="Weiss L.M."/>
            <person name="Corradi N."/>
        </authorList>
    </citation>
    <scope>NUCLEOTIDE SEQUENCE</scope>
</reference>
<sequence>MGSPSRYFDIFGMKPSFAIDQDILKEKYFEISKKLHPDRPGLSFAGDTSIEEVNKAYDTLKNDLARARYLSNAKKLSVDKKFLEDVLEYEEAISNISSDEDERRVKEDLQRRIAQCKQHLGEEHLAKWGYYERLMKMLNKRKEQENRANVH</sequence>
<dbReference type="VEuPathDB" id="MicrosporidiaDB:ECU02_0690"/>
<dbReference type="VEuPathDB" id="MicrosporidiaDB:M970_020640"/>
<dbReference type="Gene3D" id="1.10.287.110">
    <property type="entry name" value="DnaJ domain"/>
    <property type="match status" value="1"/>
</dbReference>
<dbReference type="GO" id="GO:0051259">
    <property type="term" value="P:protein complex oligomerization"/>
    <property type="evidence" value="ECO:0007669"/>
    <property type="project" value="InterPro"/>
</dbReference>
<dbReference type="Gene3D" id="1.20.1280.20">
    <property type="entry name" value="HscB, C-terminal domain"/>
    <property type="match status" value="1"/>
</dbReference>
<dbReference type="GO" id="GO:0051087">
    <property type="term" value="F:protein-folding chaperone binding"/>
    <property type="evidence" value="ECO:0007669"/>
    <property type="project" value="InterPro"/>
</dbReference>
<dbReference type="VEuPathDB" id="MicrosporidiaDB:AEWR_020640"/>
<dbReference type="InterPro" id="IPR036869">
    <property type="entry name" value="J_dom_sf"/>
</dbReference>
<dbReference type="GO" id="GO:0044571">
    <property type="term" value="P:[2Fe-2S] cluster assembly"/>
    <property type="evidence" value="ECO:0007669"/>
    <property type="project" value="InterPro"/>
</dbReference>
<dbReference type="SUPFAM" id="SSF46565">
    <property type="entry name" value="Chaperone J-domain"/>
    <property type="match status" value="1"/>
</dbReference>
<dbReference type="PANTHER" id="PTHR14021:SF15">
    <property type="entry name" value="IRON-SULFUR CLUSTER CO-CHAPERONE PROTEIN HSCB"/>
    <property type="match status" value="1"/>
</dbReference>
<dbReference type="InterPro" id="IPR004640">
    <property type="entry name" value="HscB"/>
</dbReference>
<dbReference type="GO" id="GO:0001671">
    <property type="term" value="F:ATPase activator activity"/>
    <property type="evidence" value="ECO:0007669"/>
    <property type="project" value="InterPro"/>
</dbReference>
<protein>
    <submittedName>
        <fullName evidence="4">Hsb-like chaperone</fullName>
    </submittedName>
</protein>
<accession>M1KK60</accession>
<dbReference type="InterPro" id="IPR036386">
    <property type="entry name" value="HscB_C_sf"/>
</dbReference>
<dbReference type="AlphaFoldDB" id="M1KK60"/>